<sequence>MRHHCCTLVLLTTVTCWGLNVSPPKRGEVGYKRYRAKEAVRTVIRELRRQDTVELPHVLPDESALEEERGHVELAAPLREIRPLGPIGDAPWGTGVPREIEAACSVICDAAEQEALLTLKRAVSPWIPERRDIDFVEAVHGDIRLLRFLRKYKEPLLASEEYIRMIAWRASMGVDSALRVEQGCNNTAFEHHSVLYRLMPVDVTVHWADATIDVGQTPSNRSSHGSHQRDGIMQMELGRWDTHGLVKAVEDGLLTENDFLQYWIQVNEMLSLSLDGVSRADGELAFFRIVCDFEQTSWRQFSRPFLDLMKLWAKISDYYPYTSREIFFLNTPRFFGVLWRFIQPVLNDDTKSKIWLVPKGTSEATRVANLGE</sequence>
<dbReference type="PROSITE" id="PS50191">
    <property type="entry name" value="CRAL_TRIO"/>
    <property type="match status" value="1"/>
</dbReference>
<dbReference type="Pfam" id="PF00650">
    <property type="entry name" value="CRAL_TRIO"/>
    <property type="match status" value="1"/>
</dbReference>
<protein>
    <recommendedName>
        <fullName evidence="2">CRAL-TRIO domain-containing protein</fullName>
    </recommendedName>
</protein>
<dbReference type="AlphaFoldDB" id="A0AB34J7Q4"/>
<proteinExistence type="predicted"/>
<evidence type="ECO:0000259" key="2">
    <source>
        <dbReference type="PROSITE" id="PS50191"/>
    </source>
</evidence>
<name>A0AB34J7Q4_PRYPA</name>
<keyword evidence="1" id="KW-0732">Signal</keyword>
<dbReference type="EMBL" id="JBGBPQ010000012">
    <property type="protein sequence ID" value="KAL1514745.1"/>
    <property type="molecule type" value="Genomic_DNA"/>
</dbReference>
<dbReference type="Gene3D" id="3.40.525.10">
    <property type="entry name" value="CRAL-TRIO lipid binding domain"/>
    <property type="match status" value="1"/>
</dbReference>
<dbReference type="CDD" id="cd00170">
    <property type="entry name" value="SEC14"/>
    <property type="match status" value="1"/>
</dbReference>
<evidence type="ECO:0000313" key="3">
    <source>
        <dbReference type="EMBL" id="KAL1514745.1"/>
    </source>
</evidence>
<dbReference type="InterPro" id="IPR036865">
    <property type="entry name" value="CRAL-TRIO_dom_sf"/>
</dbReference>
<accession>A0AB34J7Q4</accession>
<reference evidence="3 4" key="1">
    <citation type="journal article" date="2024" name="Science">
        <title>Giant polyketide synthase enzymes in the biosynthesis of giant marine polyether toxins.</title>
        <authorList>
            <person name="Fallon T.R."/>
            <person name="Shende V.V."/>
            <person name="Wierzbicki I.H."/>
            <person name="Pendleton A.L."/>
            <person name="Watervoot N.F."/>
            <person name="Auber R.P."/>
            <person name="Gonzalez D.J."/>
            <person name="Wisecaver J.H."/>
            <person name="Moore B.S."/>
        </authorList>
    </citation>
    <scope>NUCLEOTIDE SEQUENCE [LARGE SCALE GENOMIC DNA]</scope>
    <source>
        <strain evidence="3 4">12B1</strain>
    </source>
</reference>
<dbReference type="PANTHER" id="PTHR23324:SF83">
    <property type="entry name" value="SEC14-LIKE PROTEIN 2"/>
    <property type="match status" value="1"/>
</dbReference>
<feature type="chain" id="PRO_5044293712" description="CRAL-TRIO domain-containing protein" evidence="1">
    <location>
        <begin position="19"/>
        <end position="372"/>
    </location>
</feature>
<dbReference type="GO" id="GO:0005737">
    <property type="term" value="C:cytoplasm"/>
    <property type="evidence" value="ECO:0007669"/>
    <property type="project" value="TreeGrafter"/>
</dbReference>
<evidence type="ECO:0000256" key="1">
    <source>
        <dbReference type="SAM" id="SignalP"/>
    </source>
</evidence>
<comment type="caution">
    <text evidence="3">The sequence shown here is derived from an EMBL/GenBank/DDBJ whole genome shotgun (WGS) entry which is preliminary data.</text>
</comment>
<dbReference type="InterPro" id="IPR051064">
    <property type="entry name" value="SEC14/CRAL-TRIO_domain"/>
</dbReference>
<feature type="domain" description="CRAL-TRIO" evidence="2">
    <location>
        <begin position="232"/>
        <end position="372"/>
    </location>
</feature>
<keyword evidence="4" id="KW-1185">Reference proteome</keyword>
<evidence type="ECO:0000313" key="4">
    <source>
        <dbReference type="Proteomes" id="UP001515480"/>
    </source>
</evidence>
<dbReference type="InterPro" id="IPR001251">
    <property type="entry name" value="CRAL-TRIO_dom"/>
</dbReference>
<dbReference type="PANTHER" id="PTHR23324">
    <property type="entry name" value="SEC14 RELATED PROTEIN"/>
    <property type="match status" value="1"/>
</dbReference>
<dbReference type="Proteomes" id="UP001515480">
    <property type="component" value="Unassembled WGS sequence"/>
</dbReference>
<feature type="signal peptide" evidence="1">
    <location>
        <begin position="1"/>
        <end position="18"/>
    </location>
</feature>
<organism evidence="3 4">
    <name type="scientific">Prymnesium parvum</name>
    <name type="common">Toxic golden alga</name>
    <dbReference type="NCBI Taxonomy" id="97485"/>
    <lineage>
        <taxon>Eukaryota</taxon>
        <taxon>Haptista</taxon>
        <taxon>Haptophyta</taxon>
        <taxon>Prymnesiophyceae</taxon>
        <taxon>Prymnesiales</taxon>
        <taxon>Prymnesiaceae</taxon>
        <taxon>Prymnesium</taxon>
    </lineage>
</organism>
<gene>
    <name evidence="3" type="ORF">AB1Y20_003832</name>
</gene>
<dbReference type="SUPFAM" id="SSF52087">
    <property type="entry name" value="CRAL/TRIO domain"/>
    <property type="match status" value="1"/>
</dbReference>